<organism evidence="2 3">
    <name type="scientific">Cylicostephanus goldi</name>
    <name type="common">Nematode worm</name>
    <dbReference type="NCBI Taxonomy" id="71465"/>
    <lineage>
        <taxon>Eukaryota</taxon>
        <taxon>Metazoa</taxon>
        <taxon>Ecdysozoa</taxon>
        <taxon>Nematoda</taxon>
        <taxon>Chromadorea</taxon>
        <taxon>Rhabditida</taxon>
        <taxon>Rhabditina</taxon>
        <taxon>Rhabditomorpha</taxon>
        <taxon>Strongyloidea</taxon>
        <taxon>Strongylidae</taxon>
        <taxon>Cylicostephanus</taxon>
    </lineage>
</organism>
<protein>
    <submittedName>
        <fullName evidence="2">Uncharacterized protein</fullName>
    </submittedName>
</protein>
<accession>A0A3P7MJE9</accession>
<dbReference type="EMBL" id="UYRV01107847">
    <property type="protein sequence ID" value="VDN23783.1"/>
    <property type="molecule type" value="Genomic_DNA"/>
</dbReference>
<evidence type="ECO:0000313" key="2">
    <source>
        <dbReference type="EMBL" id="VDN23783.1"/>
    </source>
</evidence>
<reference evidence="2 3" key="1">
    <citation type="submission" date="2018-11" db="EMBL/GenBank/DDBJ databases">
        <authorList>
            <consortium name="Pathogen Informatics"/>
        </authorList>
    </citation>
    <scope>NUCLEOTIDE SEQUENCE [LARGE SCALE GENOMIC DNA]</scope>
</reference>
<gene>
    <name evidence="2" type="ORF">CGOC_LOCUS9675</name>
</gene>
<dbReference type="Proteomes" id="UP000271889">
    <property type="component" value="Unassembled WGS sequence"/>
</dbReference>
<feature type="region of interest" description="Disordered" evidence="1">
    <location>
        <begin position="102"/>
        <end position="122"/>
    </location>
</feature>
<evidence type="ECO:0000313" key="3">
    <source>
        <dbReference type="Proteomes" id="UP000271889"/>
    </source>
</evidence>
<dbReference type="AlphaFoldDB" id="A0A3P7MJE9"/>
<name>A0A3P7MJE9_CYLGO</name>
<evidence type="ECO:0000256" key="1">
    <source>
        <dbReference type="SAM" id="MobiDB-lite"/>
    </source>
</evidence>
<dbReference type="OrthoDB" id="10596606at2759"/>
<keyword evidence="3" id="KW-1185">Reference proteome</keyword>
<feature type="compositionally biased region" description="Polar residues" evidence="1">
    <location>
        <begin position="106"/>
        <end position="122"/>
    </location>
</feature>
<sequence length="122" mass="13501">MVEPTLVMEPPITSLFECISGGILHLDKAAKVMASKMRGGSFNQAAHDVNFLKSDIATEANFRFDDLNRLYRPDATHSNALATGLMSELALSRQQKVAQLLEITEKTTPPSQDRTLSLQKLR</sequence>
<proteinExistence type="predicted"/>